<name>A0A4R0RXL7_9APHY</name>
<keyword evidence="3" id="KW-0472">Membrane</keyword>
<comment type="caution">
    <text evidence="4">The sequence shown here is derived from an EMBL/GenBank/DDBJ whole genome shotgun (WGS) entry which is preliminary data.</text>
</comment>
<dbReference type="STRING" id="92696.A0A4R0RXL7"/>
<evidence type="ECO:0000256" key="1">
    <source>
        <dbReference type="SAM" id="Coils"/>
    </source>
</evidence>
<feature type="region of interest" description="Disordered" evidence="2">
    <location>
        <begin position="605"/>
        <end position="677"/>
    </location>
</feature>
<accession>A0A4R0RXL7</accession>
<dbReference type="Proteomes" id="UP000292702">
    <property type="component" value="Unassembled WGS sequence"/>
</dbReference>
<feature type="transmembrane region" description="Helical" evidence="3">
    <location>
        <begin position="789"/>
        <end position="813"/>
    </location>
</feature>
<evidence type="ECO:0000313" key="5">
    <source>
        <dbReference type="Proteomes" id="UP000292702"/>
    </source>
</evidence>
<feature type="region of interest" description="Disordered" evidence="2">
    <location>
        <begin position="155"/>
        <end position="176"/>
    </location>
</feature>
<feature type="region of interest" description="Disordered" evidence="2">
    <location>
        <begin position="406"/>
        <end position="426"/>
    </location>
</feature>
<evidence type="ECO:0000313" key="4">
    <source>
        <dbReference type="EMBL" id="TCD70799.1"/>
    </source>
</evidence>
<dbReference type="EMBL" id="RWJN01000014">
    <property type="protein sequence ID" value="TCD70799.1"/>
    <property type="molecule type" value="Genomic_DNA"/>
</dbReference>
<keyword evidence="3" id="KW-1133">Transmembrane helix</keyword>
<protein>
    <submittedName>
        <fullName evidence="4">Uncharacterized protein</fullName>
    </submittedName>
</protein>
<evidence type="ECO:0000256" key="3">
    <source>
        <dbReference type="SAM" id="Phobius"/>
    </source>
</evidence>
<sequence length="836" mass="91569">MLSNTVLATPRPRPPAKVRRSPSLNFPPPPPYAPRLEILLDSPIGVTAQLLGSAVGDEESDAPTQVVEDWMNEKSKGELSDLLLKADGLIKERETELGLTSALVKSLYHDNIALKTKHEALLSRLPSNPNRTPSPPVIPVAVLVCPSPTAQSPHYYSASLPHTPVDSPARQSPPLPHLRHLRKVSVSPTEIALLADQNAELLDKLEQLEEESDRNDQVSRRKLKKLEKEIQGLRDELEQTQAKEHEAAEKARVLSEAELQRRKDEREERLRGMKEQAFLDSELVNDVRDFAPAPELPRSGTVTSLAEEASPPIPPPVNMATKPTLDDSLSKSSLCPPLSRSPSSPPEYALIAQLLEKIKELEDTNSQIKTTQQDTAERYHAAQRDAENIRRVFDYLEIDVADTRLGEDASSSLPPSGSVEETIKYSSLRRNMDGEFEPRMDDDLEEDFVSGISADMRSTTRNVLPPPGNKSANGHKARKSVVGLFDAPRTSQPSTSDPRALYPASLDVSPSFRSVDPLSNDLADMSAWSTAAVDSSFEAESPAVSTLGLSLPPNVSAFGSISQPKHTLGSELGSEFGDDWGQNAGNYHLRASSLYDLTHITAASRENTPSPTAEQPALFHTPPGSPPATESVWEDVDDSPDLLASSVSGSATPMRKRMSLVVDPPSPSPSKSNRNSVALREARSLRNIRLSETVRSRTNRWVEGRYAESTLTVPIRRRRSTRASTHGHASRGSDASAVFSETFDVVVRQLSFSGGDPAEEDEDTITGKELVRVANTSTAVALPPRKPGFVGFILEVWLWLQFAIVVMVFLWAMARRGPKSVLRDAENRKASGTVRR</sequence>
<evidence type="ECO:0000256" key="2">
    <source>
        <dbReference type="SAM" id="MobiDB-lite"/>
    </source>
</evidence>
<keyword evidence="1" id="KW-0175">Coiled coil</keyword>
<keyword evidence="3" id="KW-0812">Transmembrane</keyword>
<organism evidence="4 5">
    <name type="scientific">Steccherinum ochraceum</name>
    <dbReference type="NCBI Taxonomy" id="92696"/>
    <lineage>
        <taxon>Eukaryota</taxon>
        <taxon>Fungi</taxon>
        <taxon>Dikarya</taxon>
        <taxon>Basidiomycota</taxon>
        <taxon>Agaricomycotina</taxon>
        <taxon>Agaricomycetes</taxon>
        <taxon>Polyporales</taxon>
        <taxon>Steccherinaceae</taxon>
        <taxon>Steccherinum</taxon>
    </lineage>
</organism>
<proteinExistence type="predicted"/>
<reference evidence="4 5" key="1">
    <citation type="submission" date="2018-11" db="EMBL/GenBank/DDBJ databases">
        <title>Genome assembly of Steccherinum ochraceum LE-BIN_3174, the white-rot fungus of the Steccherinaceae family (The Residual Polyporoid clade, Polyporales, Basidiomycota).</title>
        <authorList>
            <person name="Fedorova T.V."/>
            <person name="Glazunova O.A."/>
            <person name="Landesman E.O."/>
            <person name="Moiseenko K.V."/>
            <person name="Psurtseva N.V."/>
            <person name="Savinova O.S."/>
            <person name="Shakhova N.V."/>
            <person name="Tyazhelova T.V."/>
            <person name="Vasina D.V."/>
        </authorList>
    </citation>
    <scope>NUCLEOTIDE SEQUENCE [LARGE SCALE GENOMIC DNA]</scope>
    <source>
        <strain evidence="4 5">LE-BIN_3174</strain>
    </source>
</reference>
<keyword evidence="5" id="KW-1185">Reference proteome</keyword>
<feature type="compositionally biased region" description="Low complexity" evidence="2">
    <location>
        <begin position="330"/>
        <end position="342"/>
    </location>
</feature>
<gene>
    <name evidence="4" type="ORF">EIP91_001489</name>
</gene>
<dbReference type="AlphaFoldDB" id="A0A4R0RXL7"/>
<feature type="coiled-coil region" evidence="1">
    <location>
        <begin position="191"/>
        <end position="276"/>
    </location>
</feature>
<feature type="region of interest" description="Disordered" evidence="2">
    <location>
        <begin position="1"/>
        <end position="29"/>
    </location>
</feature>
<feature type="region of interest" description="Disordered" evidence="2">
    <location>
        <begin position="294"/>
        <end position="345"/>
    </location>
</feature>
<dbReference type="OrthoDB" id="2670688at2759"/>